<gene>
    <name evidence="3" type="ORF">HQN60_12595</name>
</gene>
<keyword evidence="4" id="KW-1185">Reference proteome</keyword>
<feature type="compositionally biased region" description="Basic residues" evidence="1">
    <location>
        <begin position="43"/>
        <end position="65"/>
    </location>
</feature>
<evidence type="ECO:0000256" key="1">
    <source>
        <dbReference type="SAM" id="MobiDB-lite"/>
    </source>
</evidence>
<feature type="region of interest" description="Disordered" evidence="1">
    <location>
        <begin position="41"/>
        <end position="65"/>
    </location>
</feature>
<evidence type="ECO:0000313" key="4">
    <source>
        <dbReference type="Proteomes" id="UP000504844"/>
    </source>
</evidence>
<feature type="chain" id="PRO_5026933847" evidence="2">
    <location>
        <begin position="21"/>
        <end position="65"/>
    </location>
</feature>
<dbReference type="RefSeq" id="WP_173533978.1">
    <property type="nucleotide sequence ID" value="NZ_CP054143.1"/>
</dbReference>
<organism evidence="3 4">
    <name type="scientific">Deefgea piscis</name>
    <dbReference type="NCBI Taxonomy" id="2739061"/>
    <lineage>
        <taxon>Bacteria</taxon>
        <taxon>Pseudomonadati</taxon>
        <taxon>Pseudomonadota</taxon>
        <taxon>Betaproteobacteria</taxon>
        <taxon>Neisseriales</taxon>
        <taxon>Chitinibacteraceae</taxon>
        <taxon>Deefgea</taxon>
    </lineage>
</organism>
<evidence type="ECO:0000256" key="2">
    <source>
        <dbReference type="SAM" id="SignalP"/>
    </source>
</evidence>
<protein>
    <submittedName>
        <fullName evidence="3">Uncharacterized protein</fullName>
    </submittedName>
</protein>
<dbReference type="KEGG" id="dee:HQN60_12595"/>
<proteinExistence type="predicted"/>
<reference evidence="3 4" key="1">
    <citation type="submission" date="2020-05" db="EMBL/GenBank/DDBJ databases">
        <title>Complete genome sequence of Deefgea sp. D17.</title>
        <authorList>
            <person name="Bae J.-W."/>
            <person name="Han J.E."/>
        </authorList>
    </citation>
    <scope>NUCLEOTIDE SEQUENCE [LARGE SCALE GENOMIC DNA]</scope>
    <source>
        <strain evidence="3 4">D17</strain>
    </source>
</reference>
<name>A0A6M8SV73_9NEIS</name>
<sequence length="65" mass="6983">MRHAPIRLLAALAAIAFANAPHVNLPVVSGHDRPLLATGRGTAKVKRAAAKVRNKKHRNKAKHHG</sequence>
<evidence type="ECO:0000313" key="3">
    <source>
        <dbReference type="EMBL" id="QKJ67476.1"/>
    </source>
</evidence>
<accession>A0A6M8SV73</accession>
<dbReference type="EMBL" id="CP054143">
    <property type="protein sequence ID" value="QKJ67476.1"/>
    <property type="molecule type" value="Genomic_DNA"/>
</dbReference>
<dbReference type="Proteomes" id="UP000504844">
    <property type="component" value="Chromosome"/>
</dbReference>
<feature type="signal peptide" evidence="2">
    <location>
        <begin position="1"/>
        <end position="20"/>
    </location>
</feature>
<keyword evidence="2" id="KW-0732">Signal</keyword>
<dbReference type="AlphaFoldDB" id="A0A6M8SV73"/>